<proteinExistence type="predicted"/>
<reference evidence="1" key="1">
    <citation type="submission" date="2018-02" db="EMBL/GenBank/DDBJ databases">
        <title>Rhizophora mucronata_Transcriptome.</title>
        <authorList>
            <person name="Meera S.P."/>
            <person name="Sreeshan A."/>
            <person name="Augustine A."/>
        </authorList>
    </citation>
    <scope>NUCLEOTIDE SEQUENCE</scope>
    <source>
        <tissue evidence="1">Leaf</tissue>
    </source>
</reference>
<sequence length="41" mass="4881">MYGNLYVVQLTKLCCHVKYWEASWWTPVISVLGFLGRKRSF</sequence>
<organism evidence="1">
    <name type="scientific">Rhizophora mucronata</name>
    <name type="common">Asiatic mangrove</name>
    <dbReference type="NCBI Taxonomy" id="61149"/>
    <lineage>
        <taxon>Eukaryota</taxon>
        <taxon>Viridiplantae</taxon>
        <taxon>Streptophyta</taxon>
        <taxon>Embryophyta</taxon>
        <taxon>Tracheophyta</taxon>
        <taxon>Spermatophyta</taxon>
        <taxon>Magnoliopsida</taxon>
        <taxon>eudicotyledons</taxon>
        <taxon>Gunneridae</taxon>
        <taxon>Pentapetalae</taxon>
        <taxon>rosids</taxon>
        <taxon>fabids</taxon>
        <taxon>Malpighiales</taxon>
        <taxon>Rhizophoraceae</taxon>
        <taxon>Rhizophora</taxon>
    </lineage>
</organism>
<dbReference type="EMBL" id="GGEC01066750">
    <property type="protein sequence ID" value="MBX47234.1"/>
    <property type="molecule type" value="Transcribed_RNA"/>
</dbReference>
<protein>
    <submittedName>
        <fullName evidence="1">Uncharacterized protein</fullName>
    </submittedName>
</protein>
<accession>A0A2P2NXQ5</accession>
<name>A0A2P2NXQ5_RHIMU</name>
<dbReference type="AlphaFoldDB" id="A0A2P2NXQ5"/>
<evidence type="ECO:0000313" key="1">
    <source>
        <dbReference type="EMBL" id="MBX47234.1"/>
    </source>
</evidence>